<dbReference type="Gramene" id="ONIVA01G06290.1">
    <property type="protein sequence ID" value="ONIVA01G06290.1"/>
    <property type="gene ID" value="ONIVA01G06290"/>
</dbReference>
<sequence>MDSHELFRVRPPEIETRRGGRRRRRANSRRIEGEEIDEESRARRWWGERHTGAAVTFRARQLQSSIYCIYRIREKP</sequence>
<proteinExistence type="predicted"/>
<reference evidence="2" key="1">
    <citation type="submission" date="2015-04" db="UniProtKB">
        <authorList>
            <consortium name="EnsemblPlants"/>
        </authorList>
    </citation>
    <scope>IDENTIFICATION</scope>
    <source>
        <strain evidence="2">SL10</strain>
    </source>
</reference>
<reference evidence="2" key="2">
    <citation type="submission" date="2018-04" db="EMBL/GenBank/DDBJ databases">
        <title>OnivRS2 (Oryza nivara Reference Sequence Version 2).</title>
        <authorList>
            <person name="Zhang J."/>
            <person name="Kudrna D."/>
            <person name="Lee S."/>
            <person name="Talag J."/>
            <person name="Rajasekar S."/>
            <person name="Welchert J."/>
            <person name="Hsing Y.-I."/>
            <person name="Wing R.A."/>
        </authorList>
    </citation>
    <scope>NUCLEOTIDE SEQUENCE [LARGE SCALE GENOMIC DNA]</scope>
</reference>
<dbReference type="EnsemblPlants" id="ONIVA01G06290.1">
    <property type="protein sequence ID" value="ONIVA01G06290.1"/>
    <property type="gene ID" value="ONIVA01G06290"/>
</dbReference>
<feature type="compositionally biased region" description="Basic and acidic residues" evidence="1">
    <location>
        <begin position="1"/>
        <end position="18"/>
    </location>
</feature>
<dbReference type="Proteomes" id="UP000006591">
    <property type="component" value="Chromosome 1"/>
</dbReference>
<dbReference type="AlphaFoldDB" id="A0A0E0FHA6"/>
<keyword evidence="3" id="KW-1185">Reference proteome</keyword>
<dbReference type="HOGENOM" id="CLU_2658712_0_0_1"/>
<feature type="region of interest" description="Disordered" evidence="1">
    <location>
        <begin position="1"/>
        <end position="28"/>
    </location>
</feature>
<accession>A0A0E0FHA6</accession>
<protein>
    <submittedName>
        <fullName evidence="2">Uncharacterized protein</fullName>
    </submittedName>
</protein>
<evidence type="ECO:0000313" key="2">
    <source>
        <dbReference type="EnsemblPlants" id="ONIVA01G06290.1"/>
    </source>
</evidence>
<name>A0A0E0FHA6_ORYNI</name>
<organism evidence="2">
    <name type="scientific">Oryza nivara</name>
    <name type="common">Indian wild rice</name>
    <name type="synonym">Oryza sativa f. spontanea</name>
    <dbReference type="NCBI Taxonomy" id="4536"/>
    <lineage>
        <taxon>Eukaryota</taxon>
        <taxon>Viridiplantae</taxon>
        <taxon>Streptophyta</taxon>
        <taxon>Embryophyta</taxon>
        <taxon>Tracheophyta</taxon>
        <taxon>Spermatophyta</taxon>
        <taxon>Magnoliopsida</taxon>
        <taxon>Liliopsida</taxon>
        <taxon>Poales</taxon>
        <taxon>Poaceae</taxon>
        <taxon>BOP clade</taxon>
        <taxon>Oryzoideae</taxon>
        <taxon>Oryzeae</taxon>
        <taxon>Oryzinae</taxon>
        <taxon>Oryza</taxon>
    </lineage>
</organism>
<evidence type="ECO:0000313" key="3">
    <source>
        <dbReference type="Proteomes" id="UP000006591"/>
    </source>
</evidence>
<feature type="compositionally biased region" description="Basic residues" evidence="1">
    <location>
        <begin position="19"/>
        <end position="28"/>
    </location>
</feature>
<evidence type="ECO:0000256" key="1">
    <source>
        <dbReference type="SAM" id="MobiDB-lite"/>
    </source>
</evidence>